<dbReference type="AlphaFoldDB" id="A0A1Z5JCX1"/>
<feature type="chain" id="PRO_5012170526" evidence="1">
    <location>
        <begin position="31"/>
        <end position="180"/>
    </location>
</feature>
<dbReference type="EMBL" id="BDSP01000045">
    <property type="protein sequence ID" value="GAX11853.1"/>
    <property type="molecule type" value="Genomic_DNA"/>
</dbReference>
<comment type="caution">
    <text evidence="2">The sequence shown here is derived from an EMBL/GenBank/DDBJ whole genome shotgun (WGS) entry which is preliminary data.</text>
</comment>
<accession>A0A1Z5JCX1</accession>
<keyword evidence="3" id="KW-1185">Reference proteome</keyword>
<evidence type="ECO:0000313" key="3">
    <source>
        <dbReference type="Proteomes" id="UP000198406"/>
    </source>
</evidence>
<dbReference type="InParanoid" id="A0A1Z5JCX1"/>
<evidence type="ECO:0000313" key="2">
    <source>
        <dbReference type="EMBL" id="GAX11853.1"/>
    </source>
</evidence>
<dbReference type="Proteomes" id="UP000198406">
    <property type="component" value="Unassembled WGS sequence"/>
</dbReference>
<proteinExistence type="predicted"/>
<evidence type="ECO:0000256" key="1">
    <source>
        <dbReference type="SAM" id="SignalP"/>
    </source>
</evidence>
<dbReference type="OrthoDB" id="196088at2759"/>
<name>A0A1Z5JCX1_FISSO</name>
<organism evidence="2 3">
    <name type="scientific">Fistulifera solaris</name>
    <name type="common">Oleaginous diatom</name>
    <dbReference type="NCBI Taxonomy" id="1519565"/>
    <lineage>
        <taxon>Eukaryota</taxon>
        <taxon>Sar</taxon>
        <taxon>Stramenopiles</taxon>
        <taxon>Ochrophyta</taxon>
        <taxon>Bacillariophyta</taxon>
        <taxon>Bacillariophyceae</taxon>
        <taxon>Bacillariophycidae</taxon>
        <taxon>Naviculales</taxon>
        <taxon>Naviculaceae</taxon>
        <taxon>Fistulifera</taxon>
    </lineage>
</organism>
<sequence length="180" mass="20230">MKSIVSNIVTCRNMMRSLLLLSLLLNTTQAFSPSSQGRTAATTQSMAPRFVGGEWVANSPDERPEAGYGPGKTLLMHGPKPFFSRIFQERDYEQAVLKFMAQDGVSRNEAQGNMDAYLRNPNDWAYQRFESQRKGVKVNYWDIKPKELGLVFVWSTVVLSVVGRGAYAISEGVGFYDFLK</sequence>
<gene>
    <name evidence="2" type="ORF">FisN_20Lh090</name>
</gene>
<feature type="signal peptide" evidence="1">
    <location>
        <begin position="1"/>
        <end position="30"/>
    </location>
</feature>
<keyword evidence="1" id="KW-0732">Signal</keyword>
<reference evidence="2 3" key="1">
    <citation type="journal article" date="2015" name="Plant Cell">
        <title>Oil accumulation by the oleaginous diatom Fistulifera solaris as revealed by the genome and transcriptome.</title>
        <authorList>
            <person name="Tanaka T."/>
            <person name="Maeda Y."/>
            <person name="Veluchamy A."/>
            <person name="Tanaka M."/>
            <person name="Abida H."/>
            <person name="Marechal E."/>
            <person name="Bowler C."/>
            <person name="Muto M."/>
            <person name="Sunaga Y."/>
            <person name="Tanaka M."/>
            <person name="Yoshino T."/>
            <person name="Taniguchi T."/>
            <person name="Fukuda Y."/>
            <person name="Nemoto M."/>
            <person name="Matsumoto M."/>
            <person name="Wong P.S."/>
            <person name="Aburatani S."/>
            <person name="Fujibuchi W."/>
        </authorList>
    </citation>
    <scope>NUCLEOTIDE SEQUENCE [LARGE SCALE GENOMIC DNA]</scope>
    <source>
        <strain evidence="2 3">JPCC DA0580</strain>
    </source>
</reference>
<protein>
    <submittedName>
        <fullName evidence="2">Uncharacterized protein</fullName>
    </submittedName>
</protein>